<sequence length="1528" mass="172732">MAQKILIDLLNSKLTSREVIDWLISNDSSDVEWSNLNNQCSKEEFVTFFLDSLRDQLHWVSQANIPQSTTASTLAISKTRGSCNKGESNNKPGSTKRSLIGGEKQLTVQINYFQAHCDSESLATHGQERSVLNIPSTTSLNVSSSVSKSSTIKERNPPKKRVELTRCSPSQVQNFNPAFKDSSEYEQLNYSDINEISFDTSSFPSLGNNSSSNVCNTSCSPDQTVSSLNGSKCSQISNVASCPVPQSPVSPLYSNSLSALSPIHAGITQNKIESPRSHNYSHLNNTSTPERSSRNTSRLSKSTPRQNLSLGDFIVLEPKNLKKNGGRKNCKVLSRSEEQNDMSDHSKLSDTHSQPKPNSRTRKVNPTRLIADDKGNKENAVFGSISRPFTQNPQFVDVPTIDKSVNNASFEIERGLIKIERQKKTETGVSESIDEDDSKNQPRLKHPLTPSKTTRMIPIVIPDMKLVKRVGMLNKLVEVYCGLLEQNLVMNPMTEMYAVISLLTTQYVNNDEEKVSDTGEDTNSVTTSKAELDQDRDMIKRSSSNLRRLLNFEDEAKIDIIDIDSTNSGSQFNESIDNPTDLRVVDGKTLELNQISNDVEKISLSEKCAKFSKNFSESRSNEPVSKTENCFKVCLNSPHNCVYFSSQVLNQQKDFLKNLDKVTLRLLSKNNLMAKFQPELIEYLDRIYETKVIQTSKRKAPIDVGATELSVCFQIDTDNKENFPTSNAFLCFKKQRDMFYDILKFWEDKHLDPAFPLHASLSSKIKTIFTVHTDVTNLTHFVRLFKSQMLISCIQMKQQEDVLDDETADFLKNLKDINPEKLAQLTKKLVTPSSQNGPVPLPSFPGIQEFFKDFIFCASNHMFYTYLKDTLICEIMELNSSQFTGSDIEDIGTEVDECTKESFITCISSLKLLSKFLGFVTSLPYRSETSMLEEVISSQLALRSKCLPPLDLLQCLQSAVVQGKLLLAIPWIVEYLAMMDHASLRLPCHAKVLKILYCIYRAANSRVAIDSEILFTETGSFLIRLTIGWLFQLPNFPVHLYHTWQSRYDAEILRIFSETQPSHEMSHHELIDADTSVVSIKHSLSLDKLDIIDDRVLYSCCPFLKELNILLTHGNPSVNNTSYRHVTPVTSQLKKPIKNASTRHLELQLEEAFFHGQPTSTRKTVEYVSERVASSCVKYIYNNLLPVEKKTACEVLKNLVEKYCEDPEHDKSQLKDALSDEIKSLSVKAAANVKEKSKEIVPNMCKSRVDQAMESLLAEDCLEAVKAVCKEISMRTALERITQWIQSHIVGGTLFVKDLELEINKNNSNKEIIVDKKFHNPAAPSPTSILAEFRKYMWDLMETRGSALTSEYLSTFCDHLYQSLTQRSDLKRLPEKSILSLSVDLCLFLITYRYDLFTSDVQSKVFRVWKIDRLELSDPDSSLSRILCARNIKLMAQSADENVWINCGKFLGRLLKEDILTIDSLSSQAVALFRNEWPVHISKYLSRCLSEAIDGFQSSDEETERIRYLLGWVAGACNDMDQDGFNFC</sequence>
<dbReference type="EMBL" id="CM056744">
    <property type="protein sequence ID" value="KAJ8666930.1"/>
    <property type="molecule type" value="Genomic_DNA"/>
</dbReference>
<organism evidence="1 2">
    <name type="scientific">Eretmocerus hayati</name>
    <dbReference type="NCBI Taxonomy" id="131215"/>
    <lineage>
        <taxon>Eukaryota</taxon>
        <taxon>Metazoa</taxon>
        <taxon>Ecdysozoa</taxon>
        <taxon>Arthropoda</taxon>
        <taxon>Hexapoda</taxon>
        <taxon>Insecta</taxon>
        <taxon>Pterygota</taxon>
        <taxon>Neoptera</taxon>
        <taxon>Endopterygota</taxon>
        <taxon>Hymenoptera</taxon>
        <taxon>Apocrita</taxon>
        <taxon>Proctotrupomorpha</taxon>
        <taxon>Chalcidoidea</taxon>
        <taxon>Aphelinidae</taxon>
        <taxon>Aphelininae</taxon>
        <taxon>Eretmocerus</taxon>
    </lineage>
</organism>
<proteinExistence type="predicted"/>
<keyword evidence="2" id="KW-1185">Reference proteome</keyword>
<evidence type="ECO:0000313" key="1">
    <source>
        <dbReference type="EMBL" id="KAJ8666930.1"/>
    </source>
</evidence>
<name>A0ACC2NBC8_9HYME</name>
<protein>
    <submittedName>
        <fullName evidence="1">Uncharacterized protein</fullName>
    </submittedName>
</protein>
<dbReference type="Proteomes" id="UP001239111">
    <property type="component" value="Chromosome 4"/>
</dbReference>
<reference evidence="1" key="1">
    <citation type="submission" date="2023-04" db="EMBL/GenBank/DDBJ databases">
        <title>A chromosome-level genome assembly of the parasitoid wasp Eretmocerus hayati.</title>
        <authorList>
            <person name="Zhong Y."/>
            <person name="Liu S."/>
            <person name="Liu Y."/>
        </authorList>
    </citation>
    <scope>NUCLEOTIDE SEQUENCE</scope>
    <source>
        <strain evidence="1">ZJU_SS_LIU_2023</strain>
    </source>
</reference>
<comment type="caution">
    <text evidence="1">The sequence shown here is derived from an EMBL/GenBank/DDBJ whole genome shotgun (WGS) entry which is preliminary data.</text>
</comment>
<evidence type="ECO:0000313" key="2">
    <source>
        <dbReference type="Proteomes" id="UP001239111"/>
    </source>
</evidence>
<gene>
    <name evidence="1" type="ORF">QAD02_008592</name>
</gene>
<accession>A0ACC2NBC8</accession>